<dbReference type="EMBL" id="JAGETR010000029">
    <property type="protein sequence ID" value="MBO2006673.1"/>
    <property type="molecule type" value="Genomic_DNA"/>
</dbReference>
<keyword evidence="1" id="KW-1133">Transmembrane helix</keyword>
<organism evidence="2">
    <name type="scientific">Serratia marcescens</name>
    <dbReference type="NCBI Taxonomy" id="615"/>
    <lineage>
        <taxon>Bacteria</taxon>
        <taxon>Pseudomonadati</taxon>
        <taxon>Pseudomonadota</taxon>
        <taxon>Gammaproteobacteria</taxon>
        <taxon>Enterobacterales</taxon>
        <taxon>Yersiniaceae</taxon>
        <taxon>Serratia</taxon>
    </lineage>
</organism>
<evidence type="ECO:0000256" key="1">
    <source>
        <dbReference type="SAM" id="Phobius"/>
    </source>
</evidence>
<dbReference type="AlphaFoldDB" id="A0A939SV40"/>
<feature type="transmembrane region" description="Helical" evidence="1">
    <location>
        <begin position="33"/>
        <end position="52"/>
    </location>
</feature>
<protein>
    <submittedName>
        <fullName evidence="2">Uncharacterized protein</fullName>
    </submittedName>
</protein>
<gene>
    <name evidence="2" type="ORF">J4732_05550</name>
</gene>
<accession>A0A939SV40</accession>
<reference evidence="2" key="1">
    <citation type="submission" date="2021-03" db="EMBL/GenBank/DDBJ databases">
        <title>Molecular epidemiology and mechanisms of colistin and carbapenem resistance in Enterobacteriaceae from clinical isolates, the environment and porcine samples in Pretoria, South Africa.</title>
        <authorList>
            <person name="Bogoshi D."/>
            <person name="Mbelle N.M."/>
            <person name="Naidoo V."/>
            <person name="Osei Sekyere J."/>
        </authorList>
    </citation>
    <scope>NUCLEOTIDE SEQUENCE</scope>
    <source>
        <strain evidence="2">C080</strain>
    </source>
</reference>
<comment type="caution">
    <text evidence="2">The sequence shown here is derived from an EMBL/GenBank/DDBJ whole genome shotgun (WGS) entry which is preliminary data.</text>
</comment>
<keyword evidence="1" id="KW-0472">Membrane</keyword>
<evidence type="ECO:0000313" key="2">
    <source>
        <dbReference type="EMBL" id="MBO2006673.1"/>
    </source>
</evidence>
<sequence length="130" mass="15512">MFPHNRRGKPPPEGVVAENYYRLWRRFQSWNKWVNLILFISIAALIMASHQYSVRNNLFSGTQFAGCQIYNMGWDYPEKETVTDMVKAIARKTKVYYYNKITQDNRQFEEKCSYPAEKAANLAKWFIFHK</sequence>
<name>A0A939SV40_SERMA</name>
<proteinExistence type="predicted"/>
<keyword evidence="1" id="KW-0812">Transmembrane</keyword>